<dbReference type="AlphaFoldDB" id="A0A7X4GGX5"/>
<dbReference type="RefSeq" id="WP_160986030.1">
    <property type="nucleotide sequence ID" value="NZ_WVTD01000007.1"/>
</dbReference>
<evidence type="ECO:0000313" key="1">
    <source>
        <dbReference type="EMBL" id="MYL98397.1"/>
    </source>
</evidence>
<dbReference type="Proteomes" id="UP000465810">
    <property type="component" value="Unassembled WGS sequence"/>
</dbReference>
<dbReference type="GO" id="GO:0016787">
    <property type="term" value="F:hydrolase activity"/>
    <property type="evidence" value="ECO:0007669"/>
    <property type="project" value="UniProtKB-KW"/>
</dbReference>
<comment type="caution">
    <text evidence="1">The sequence shown here is derived from an EMBL/GenBank/DDBJ whole genome shotgun (WGS) entry which is preliminary data.</text>
</comment>
<name>A0A7X4GGX5_9SPHN</name>
<sequence length="210" mass="23264">MTPKLTPEILKAAFPRITPANAKMVAQNAPKAMAKFNITGVRRVSAFLAQCAHESALFTARVENLWYSAHGLQRVFPRYFPTRELAEAYAYQPSRIAARVYANRMGNGDEKSGQGWVHRGSGFIQLTGKANQTAFAKAMGKTLEETVEYLKTDEGAFMSAAWFWSTTRLNDLADGWQITLISSRINGKNPAHGLAERKAYSNSLLKAFAI</sequence>
<protein>
    <submittedName>
        <fullName evidence="1">Glycoside hydrolase family 19 protein</fullName>
    </submittedName>
</protein>
<organism evidence="1 2">
    <name type="scientific">Novosphingobium silvae</name>
    <dbReference type="NCBI Taxonomy" id="2692619"/>
    <lineage>
        <taxon>Bacteria</taxon>
        <taxon>Pseudomonadati</taxon>
        <taxon>Pseudomonadota</taxon>
        <taxon>Alphaproteobacteria</taxon>
        <taxon>Sphingomonadales</taxon>
        <taxon>Sphingomonadaceae</taxon>
        <taxon>Novosphingobium</taxon>
    </lineage>
</organism>
<reference evidence="1 2" key="1">
    <citation type="submission" date="2019-12" db="EMBL/GenBank/DDBJ databases">
        <authorList>
            <person name="Feng G."/>
            <person name="Zhu H."/>
        </authorList>
    </citation>
    <scope>NUCLEOTIDE SEQUENCE [LARGE SCALE GENOMIC DNA]</scope>
    <source>
        <strain evidence="1 2">FGD1</strain>
    </source>
</reference>
<gene>
    <name evidence="1" type="ORF">GR702_11545</name>
</gene>
<proteinExistence type="predicted"/>
<keyword evidence="2" id="KW-1185">Reference proteome</keyword>
<dbReference type="InterPro" id="IPR023346">
    <property type="entry name" value="Lysozyme-like_dom_sf"/>
</dbReference>
<dbReference type="Gene3D" id="1.10.530.10">
    <property type="match status" value="1"/>
</dbReference>
<evidence type="ECO:0000313" key="2">
    <source>
        <dbReference type="Proteomes" id="UP000465810"/>
    </source>
</evidence>
<keyword evidence="1" id="KW-0378">Hydrolase</keyword>
<dbReference type="InterPro" id="IPR052354">
    <property type="entry name" value="Cell_Wall_Dynamics_Protein"/>
</dbReference>
<dbReference type="PANTHER" id="PTHR34408">
    <property type="entry name" value="FAMILY PROTEIN, PUTATIVE-RELATED"/>
    <property type="match status" value="1"/>
</dbReference>
<dbReference type="EMBL" id="WVTD01000007">
    <property type="protein sequence ID" value="MYL98397.1"/>
    <property type="molecule type" value="Genomic_DNA"/>
</dbReference>
<accession>A0A7X4GGX5</accession>
<dbReference type="PANTHER" id="PTHR34408:SF1">
    <property type="entry name" value="GLYCOSYL HYDROLASE FAMILY 19 DOMAIN-CONTAINING PROTEIN HI_1415"/>
    <property type="match status" value="1"/>
</dbReference>
<dbReference type="SUPFAM" id="SSF53955">
    <property type="entry name" value="Lysozyme-like"/>
    <property type="match status" value="1"/>
</dbReference>